<dbReference type="AlphaFoldDB" id="A0A286UXF9"/>
<organism evidence="3 4">
    <name type="scientific">Pyrrhoderma noxium</name>
    <dbReference type="NCBI Taxonomy" id="2282107"/>
    <lineage>
        <taxon>Eukaryota</taxon>
        <taxon>Fungi</taxon>
        <taxon>Dikarya</taxon>
        <taxon>Basidiomycota</taxon>
        <taxon>Agaricomycotina</taxon>
        <taxon>Agaricomycetes</taxon>
        <taxon>Hymenochaetales</taxon>
        <taxon>Hymenochaetaceae</taxon>
        <taxon>Pyrrhoderma</taxon>
    </lineage>
</organism>
<dbReference type="InParanoid" id="A0A286UXF9"/>
<evidence type="ECO:0000259" key="1">
    <source>
        <dbReference type="Pfam" id="PF04179"/>
    </source>
</evidence>
<keyword evidence="3" id="KW-0808">Transferase</keyword>
<dbReference type="GO" id="GO:0005737">
    <property type="term" value="C:cytoplasm"/>
    <property type="evidence" value="ECO:0007669"/>
    <property type="project" value="TreeGrafter"/>
</dbReference>
<dbReference type="Pfam" id="PF04179">
    <property type="entry name" value="Init_tRNA_PT"/>
    <property type="match status" value="1"/>
</dbReference>
<dbReference type="PIRSF" id="PIRSF007747">
    <property type="entry name" value="Ribosyl_Ptfrase"/>
    <property type="match status" value="1"/>
</dbReference>
<sequence length="508" mass="57275">MADIDPILTEEDSVLFRDRRQLEHHALTQIRKHSLDPYNRIHSISEDIEFVESIHKNYPSYPVLANLRCGAWYCDPRKVNGVTAHFKSMDGHYNGWSFNLRRPNLHVLPLIVENNGIILVDSTRSGKRMPDSFSKTTPIWCAVINRALKLRNLVIDDNWDTTFYTPPQSVSKQEHAQIEEKLDAWAENLASSSYDLPRIYKPLRTVWITPASSSLPLFNDSTPFTPVICLTASKLIEEGLDRRRDGYVYVQGAGDDHEYWSKGLSPTAFWENKGELLSATEDFFSDILEKVVNRSLTDAPPNNDCSEGNECSDSGQWRGWKRIPTTVSRASGLIFISSVSDMPVSLQITRPKEDMKESLPCPCIILRKASDLGTSSNVDITEHHTSGASGSWFLEINLPTDKKRSEYSFKASLSRCVKFAHEHLIAGENLCISCPTGSDLSVGVALVILQTYFDEDGKLNAQKTKSTPIVSKDTLRTRLHWIIASRPEANPSRATLKRVNEYFLSPKA</sequence>
<accession>A0A286UXF9</accession>
<evidence type="ECO:0000313" key="4">
    <source>
        <dbReference type="Proteomes" id="UP000217199"/>
    </source>
</evidence>
<reference evidence="3 4" key="1">
    <citation type="journal article" date="2017" name="Mol. Ecol.">
        <title>Comparative and population genomic landscape of Phellinus noxius: A hypervariable fungus causing root rot in trees.</title>
        <authorList>
            <person name="Chung C.L."/>
            <person name="Lee T.J."/>
            <person name="Akiba M."/>
            <person name="Lee H.H."/>
            <person name="Kuo T.H."/>
            <person name="Liu D."/>
            <person name="Ke H.M."/>
            <person name="Yokoi T."/>
            <person name="Roa M.B."/>
            <person name="Lu M.J."/>
            <person name="Chang Y.Y."/>
            <person name="Ann P.J."/>
            <person name="Tsai J.N."/>
            <person name="Chen C.Y."/>
            <person name="Tzean S.S."/>
            <person name="Ota Y."/>
            <person name="Hattori T."/>
            <person name="Sahashi N."/>
            <person name="Liou R.F."/>
            <person name="Kikuchi T."/>
            <person name="Tsai I.J."/>
        </authorList>
    </citation>
    <scope>NUCLEOTIDE SEQUENCE [LARGE SCALE GENOMIC DNA]</scope>
    <source>
        <strain evidence="3 4">FFPRI411160</strain>
    </source>
</reference>
<dbReference type="PANTHER" id="PTHR31811">
    <property type="entry name" value="TRNA A64-2'-O-RIBOSYLPHOSPHATE TRANSFERASE"/>
    <property type="match status" value="1"/>
</dbReference>
<dbReference type="EMBL" id="NBII01000001">
    <property type="protein sequence ID" value="PAV24232.1"/>
    <property type="molecule type" value="Genomic_DNA"/>
</dbReference>
<feature type="domain" description="Rit1 DUSP-like" evidence="1">
    <location>
        <begin position="394"/>
        <end position="502"/>
    </location>
</feature>
<dbReference type="Pfam" id="PF17184">
    <property type="entry name" value="Rit1_C"/>
    <property type="match status" value="1"/>
</dbReference>
<dbReference type="PANTHER" id="PTHR31811:SF0">
    <property type="entry name" value="TRNA A64-2'-O-RIBOSYLPHOSPHATE TRANSFERASE"/>
    <property type="match status" value="1"/>
</dbReference>
<name>A0A286UXF9_9AGAM</name>
<dbReference type="STRING" id="2282107.A0A286UXF9"/>
<comment type="caution">
    <text evidence="3">The sequence shown here is derived from an EMBL/GenBank/DDBJ whole genome shotgun (WGS) entry which is preliminary data.</text>
</comment>
<dbReference type="Proteomes" id="UP000217199">
    <property type="component" value="Unassembled WGS sequence"/>
</dbReference>
<dbReference type="OrthoDB" id="45256at2759"/>
<feature type="domain" description="Rit1 N-terminal" evidence="2">
    <location>
        <begin position="30"/>
        <end position="292"/>
    </location>
</feature>
<protein>
    <submittedName>
        <fullName evidence="3">Initiator tRNA phosphoribosyl transferase</fullName>
    </submittedName>
</protein>
<dbReference type="InterPro" id="IPR007306">
    <property type="entry name" value="Rit1"/>
</dbReference>
<dbReference type="InterPro" id="IPR033449">
    <property type="entry name" value="Rit1_N"/>
</dbReference>
<proteinExistence type="predicted"/>
<evidence type="ECO:0000259" key="2">
    <source>
        <dbReference type="Pfam" id="PF17184"/>
    </source>
</evidence>
<evidence type="ECO:0000313" key="3">
    <source>
        <dbReference type="EMBL" id="PAV24232.1"/>
    </source>
</evidence>
<dbReference type="GO" id="GO:0043399">
    <property type="term" value="F:tRNA adenosine(64)-2'-O-ribosylphosphate transferase activity"/>
    <property type="evidence" value="ECO:0007669"/>
    <property type="project" value="InterPro"/>
</dbReference>
<dbReference type="GO" id="GO:0019988">
    <property type="term" value="P:charged-tRNA amino acid modification"/>
    <property type="evidence" value="ECO:0007669"/>
    <property type="project" value="InterPro"/>
</dbReference>
<dbReference type="FunCoup" id="A0A286UXF9">
    <property type="interactions" value="17"/>
</dbReference>
<gene>
    <name evidence="3" type="ORF">PNOK_0130000</name>
</gene>
<keyword evidence="4" id="KW-1185">Reference proteome</keyword>
<dbReference type="InterPro" id="IPR033421">
    <property type="entry name" value="Rit1_DUSP-like"/>
</dbReference>